<comment type="similarity">
    <text evidence="2 10">Belongs to the ABC-2 integral membrane protein family.</text>
</comment>
<keyword evidence="9" id="KW-0046">Antibiotic resistance</keyword>
<dbReference type="PANTHER" id="PTHR30413:SF8">
    <property type="entry name" value="TRANSPORT PERMEASE PROTEIN"/>
    <property type="match status" value="1"/>
</dbReference>
<keyword evidence="6 10" id="KW-0812">Transmembrane</keyword>
<keyword evidence="5" id="KW-0997">Cell inner membrane</keyword>
<evidence type="ECO:0000256" key="3">
    <source>
        <dbReference type="ARBA" id="ARBA00022448"/>
    </source>
</evidence>
<dbReference type="EMBL" id="JBHRZH010000001">
    <property type="protein sequence ID" value="MFC3759418.1"/>
    <property type="molecule type" value="Genomic_DNA"/>
</dbReference>
<feature type="transmembrane region" description="Helical" evidence="10">
    <location>
        <begin position="257"/>
        <end position="278"/>
    </location>
</feature>
<keyword evidence="8 10" id="KW-0472">Membrane</keyword>
<reference evidence="13" key="1">
    <citation type="journal article" date="2019" name="Int. J. Syst. Evol. Microbiol.">
        <title>The Global Catalogue of Microorganisms (GCM) 10K type strain sequencing project: providing services to taxonomists for standard genome sequencing and annotation.</title>
        <authorList>
            <consortium name="The Broad Institute Genomics Platform"/>
            <consortium name="The Broad Institute Genome Sequencing Center for Infectious Disease"/>
            <person name="Wu L."/>
            <person name="Ma J."/>
        </authorList>
    </citation>
    <scope>NUCLEOTIDE SEQUENCE [LARGE SCALE GENOMIC DNA]</scope>
    <source>
        <strain evidence="13">CGMCC 4.7241</strain>
    </source>
</reference>
<evidence type="ECO:0000259" key="11">
    <source>
        <dbReference type="PROSITE" id="PS51012"/>
    </source>
</evidence>
<evidence type="ECO:0000313" key="13">
    <source>
        <dbReference type="Proteomes" id="UP001595699"/>
    </source>
</evidence>
<keyword evidence="4 10" id="KW-1003">Cell membrane</keyword>
<dbReference type="PANTHER" id="PTHR30413">
    <property type="entry name" value="INNER MEMBRANE TRANSPORT PERMEASE"/>
    <property type="match status" value="1"/>
</dbReference>
<sequence length="287" mass="32614">MTSVTETPSELARRYGLSPSSARPPFFSYIRQLWERRYFIRSFATSRTVTMYAGARLGQLWQVLTPLLNAAVYFLLFGLLLQTSRSIPNFIAFLVTGVFVFSFTQRSVTSGASAITSNLGLIRALHFPRATLPLTLTLIELQQMLISVGVLVVIVLLTGEPVTWAWLLIIPALILQTIFNTGLCMALARIGSRMTDITQLLPFITRTWLYMSGVFFSIPQKMHHHPKLRDIMMGNPATVYIELVRDAFMDRHDAPSWAWLAAIVWAVVMFCVGFWYFWRAEETYGRG</sequence>
<evidence type="ECO:0000256" key="1">
    <source>
        <dbReference type="ARBA" id="ARBA00004429"/>
    </source>
</evidence>
<evidence type="ECO:0000256" key="2">
    <source>
        <dbReference type="ARBA" id="ARBA00007783"/>
    </source>
</evidence>
<evidence type="ECO:0000256" key="10">
    <source>
        <dbReference type="RuleBase" id="RU361157"/>
    </source>
</evidence>
<evidence type="ECO:0000256" key="9">
    <source>
        <dbReference type="ARBA" id="ARBA00023251"/>
    </source>
</evidence>
<evidence type="ECO:0000313" key="12">
    <source>
        <dbReference type="EMBL" id="MFC3759418.1"/>
    </source>
</evidence>
<dbReference type="InterPro" id="IPR000412">
    <property type="entry name" value="ABC_2_transport"/>
</dbReference>
<name>A0ABV7Y2E4_9ACTN</name>
<keyword evidence="3 10" id="KW-0813">Transport</keyword>
<keyword evidence="7 10" id="KW-1133">Transmembrane helix</keyword>
<feature type="domain" description="ABC transmembrane type-2" evidence="11">
    <location>
        <begin position="57"/>
        <end position="280"/>
    </location>
</feature>
<dbReference type="Proteomes" id="UP001595699">
    <property type="component" value="Unassembled WGS sequence"/>
</dbReference>
<feature type="transmembrane region" description="Helical" evidence="10">
    <location>
        <begin position="87"/>
        <end position="104"/>
    </location>
</feature>
<feature type="transmembrane region" description="Helical" evidence="10">
    <location>
        <begin position="200"/>
        <end position="218"/>
    </location>
</feature>
<dbReference type="InterPro" id="IPR013525">
    <property type="entry name" value="ABC2_TM"/>
</dbReference>
<proteinExistence type="inferred from homology"/>
<dbReference type="Pfam" id="PF01061">
    <property type="entry name" value="ABC2_membrane"/>
    <property type="match status" value="1"/>
</dbReference>
<keyword evidence="13" id="KW-1185">Reference proteome</keyword>
<dbReference type="PROSITE" id="PS51012">
    <property type="entry name" value="ABC_TM2"/>
    <property type="match status" value="1"/>
</dbReference>
<organism evidence="12 13">
    <name type="scientific">Tenggerimyces flavus</name>
    <dbReference type="NCBI Taxonomy" id="1708749"/>
    <lineage>
        <taxon>Bacteria</taxon>
        <taxon>Bacillati</taxon>
        <taxon>Actinomycetota</taxon>
        <taxon>Actinomycetes</taxon>
        <taxon>Propionibacteriales</taxon>
        <taxon>Nocardioidaceae</taxon>
        <taxon>Tenggerimyces</taxon>
    </lineage>
</organism>
<feature type="transmembrane region" description="Helical" evidence="10">
    <location>
        <begin position="132"/>
        <end position="158"/>
    </location>
</feature>
<protein>
    <recommendedName>
        <fullName evidence="10">Transport permease protein</fullName>
    </recommendedName>
</protein>
<dbReference type="RefSeq" id="WP_307782675.1">
    <property type="nucleotide sequence ID" value="NZ_JAFBCM010000001.1"/>
</dbReference>
<evidence type="ECO:0000256" key="5">
    <source>
        <dbReference type="ARBA" id="ARBA00022519"/>
    </source>
</evidence>
<feature type="transmembrane region" description="Helical" evidence="10">
    <location>
        <begin position="60"/>
        <end position="81"/>
    </location>
</feature>
<comment type="caution">
    <text evidence="12">The sequence shown here is derived from an EMBL/GenBank/DDBJ whole genome shotgun (WGS) entry which is preliminary data.</text>
</comment>
<evidence type="ECO:0000256" key="8">
    <source>
        <dbReference type="ARBA" id="ARBA00023136"/>
    </source>
</evidence>
<comment type="subcellular location">
    <subcellularLocation>
        <location evidence="1">Cell inner membrane</location>
        <topology evidence="1">Multi-pass membrane protein</topology>
    </subcellularLocation>
    <subcellularLocation>
        <location evidence="10">Cell membrane</location>
        <topology evidence="10">Multi-pass membrane protein</topology>
    </subcellularLocation>
</comment>
<evidence type="ECO:0000256" key="4">
    <source>
        <dbReference type="ARBA" id="ARBA00022475"/>
    </source>
</evidence>
<evidence type="ECO:0000256" key="7">
    <source>
        <dbReference type="ARBA" id="ARBA00022989"/>
    </source>
</evidence>
<evidence type="ECO:0000256" key="6">
    <source>
        <dbReference type="ARBA" id="ARBA00022692"/>
    </source>
</evidence>
<gene>
    <name evidence="12" type="ORF">ACFOUW_01070</name>
</gene>
<dbReference type="InterPro" id="IPR047817">
    <property type="entry name" value="ABC2_TM_bact-type"/>
</dbReference>
<feature type="transmembrane region" description="Helical" evidence="10">
    <location>
        <begin position="164"/>
        <end position="188"/>
    </location>
</feature>
<accession>A0ABV7Y2E4</accession>
<dbReference type="PRINTS" id="PR00164">
    <property type="entry name" value="ABC2TRNSPORT"/>
</dbReference>